<dbReference type="EMBL" id="CAKMRJ010000001">
    <property type="protein sequence ID" value="CAH1415195.1"/>
    <property type="molecule type" value="Genomic_DNA"/>
</dbReference>
<proteinExistence type="predicted"/>
<evidence type="ECO:0000313" key="2">
    <source>
        <dbReference type="Proteomes" id="UP001157418"/>
    </source>
</evidence>
<accession>A0AAU9LL40</accession>
<protein>
    <submittedName>
        <fullName evidence="1">Uncharacterized protein</fullName>
    </submittedName>
</protein>
<gene>
    <name evidence="1" type="ORF">LVIROSA_LOCUS3056</name>
</gene>
<comment type="caution">
    <text evidence="1">The sequence shown here is derived from an EMBL/GenBank/DDBJ whole genome shotgun (WGS) entry which is preliminary data.</text>
</comment>
<organism evidence="1 2">
    <name type="scientific">Lactuca virosa</name>
    <dbReference type="NCBI Taxonomy" id="75947"/>
    <lineage>
        <taxon>Eukaryota</taxon>
        <taxon>Viridiplantae</taxon>
        <taxon>Streptophyta</taxon>
        <taxon>Embryophyta</taxon>
        <taxon>Tracheophyta</taxon>
        <taxon>Spermatophyta</taxon>
        <taxon>Magnoliopsida</taxon>
        <taxon>eudicotyledons</taxon>
        <taxon>Gunneridae</taxon>
        <taxon>Pentapetalae</taxon>
        <taxon>asterids</taxon>
        <taxon>campanulids</taxon>
        <taxon>Asterales</taxon>
        <taxon>Asteraceae</taxon>
        <taxon>Cichorioideae</taxon>
        <taxon>Cichorieae</taxon>
        <taxon>Lactucinae</taxon>
        <taxon>Lactuca</taxon>
    </lineage>
</organism>
<dbReference type="Proteomes" id="UP001157418">
    <property type="component" value="Unassembled WGS sequence"/>
</dbReference>
<keyword evidence="2" id="KW-1185">Reference proteome</keyword>
<name>A0AAU9LL40_9ASTR</name>
<sequence>MPEGPSLCNYSPFFLLEMDWKGEPKNLLFEIGIPEISQCKRVLSPSLTTTTNNSNNMFTFLRRDVGSIGEQRGFEFGFGFLLKRN</sequence>
<evidence type="ECO:0000313" key="1">
    <source>
        <dbReference type="EMBL" id="CAH1415195.1"/>
    </source>
</evidence>
<reference evidence="1 2" key="1">
    <citation type="submission" date="2022-01" db="EMBL/GenBank/DDBJ databases">
        <authorList>
            <person name="Xiong W."/>
            <person name="Schranz E."/>
        </authorList>
    </citation>
    <scope>NUCLEOTIDE SEQUENCE [LARGE SCALE GENOMIC DNA]</scope>
</reference>
<dbReference type="AlphaFoldDB" id="A0AAU9LL40"/>